<dbReference type="InterPro" id="IPR029058">
    <property type="entry name" value="AB_hydrolase_fold"/>
</dbReference>
<name>A0A5S9MLE3_BACIA</name>
<evidence type="ECO:0008006" key="3">
    <source>
        <dbReference type="Google" id="ProtNLM"/>
    </source>
</evidence>
<organism evidence="1 2">
    <name type="scientific">Bacillus safensis</name>
    <dbReference type="NCBI Taxonomy" id="561879"/>
    <lineage>
        <taxon>Bacteria</taxon>
        <taxon>Bacillati</taxon>
        <taxon>Bacillota</taxon>
        <taxon>Bacilli</taxon>
        <taxon>Bacillales</taxon>
        <taxon>Bacillaceae</taxon>
        <taxon>Bacillus</taxon>
    </lineage>
</organism>
<dbReference type="Gene3D" id="3.40.50.1820">
    <property type="entry name" value="alpha/beta hydrolase"/>
    <property type="match status" value="1"/>
</dbReference>
<reference evidence="1 2" key="1">
    <citation type="submission" date="2019-12" db="EMBL/GenBank/DDBJ databases">
        <title>Full genome sequence of a Bacillus safensis strain isolated from commercially available natto in Indonesia.</title>
        <authorList>
            <person name="Yoshida M."/>
            <person name="Uomi M."/>
            <person name="Waturangi D."/>
            <person name="Ekaputri J.J."/>
            <person name="Setiamarga D.H.E."/>
        </authorList>
    </citation>
    <scope>NUCLEOTIDE SEQUENCE [LARGE SCALE GENOMIC DNA]</scope>
    <source>
        <strain evidence="1 2">IDN1</strain>
    </source>
</reference>
<proteinExistence type="predicted"/>
<dbReference type="AlphaFoldDB" id="A0A5S9MLE3"/>
<evidence type="ECO:0000313" key="1">
    <source>
        <dbReference type="EMBL" id="BBP93512.1"/>
    </source>
</evidence>
<evidence type="ECO:0000313" key="2">
    <source>
        <dbReference type="Proteomes" id="UP000464658"/>
    </source>
</evidence>
<protein>
    <recommendedName>
        <fullName evidence="3">BAAT/Acyl-CoA thioester hydrolase C-terminal domain-containing protein</fullName>
    </recommendedName>
</protein>
<dbReference type="Proteomes" id="UP000464658">
    <property type="component" value="Chromosome"/>
</dbReference>
<accession>A0A5S9MLE3</accession>
<dbReference type="EMBL" id="AP021906">
    <property type="protein sequence ID" value="BBP93512.1"/>
    <property type="molecule type" value="Genomic_DNA"/>
</dbReference>
<sequence>MPMDVRLLVGVGELEKHHPCQMNDHANSLANRMLPLSPYGLHTAYHEFPKEGHTSVLPVLMNDAFRFALYHDDPFTTTDMKERQ</sequence>
<gene>
    <name evidence="1" type="ORF">BsIDN1_71300</name>
</gene>